<evidence type="ECO:0000259" key="2">
    <source>
        <dbReference type="Pfam" id="PF08327"/>
    </source>
</evidence>
<sequence length="153" mass="16271">MIPGPNQEVRTTRYLKSRPQGVYRALTDGRLLVEWFKPFGEDLAGAIVEPHRGGRFDLTLARAGAKLETISACVIDAQAPTRLVITTALGAEYRPTGAANPATLVIDLHEIASGTRLEAALMQAEGSEPSALASWDDGIAKLDGLSADISENS</sequence>
<evidence type="ECO:0000256" key="1">
    <source>
        <dbReference type="ARBA" id="ARBA00006817"/>
    </source>
</evidence>
<dbReference type="Gene3D" id="3.30.530.20">
    <property type="match status" value="1"/>
</dbReference>
<proteinExistence type="inferred from homology"/>
<dbReference type="EMBL" id="AAMT01000001">
    <property type="protein sequence ID" value="EAQ14680.1"/>
    <property type="molecule type" value="Genomic_DNA"/>
</dbReference>
<dbReference type="RefSeq" id="WP_008334472.1">
    <property type="nucleotide sequence ID" value="NZ_CH902578.1"/>
</dbReference>
<keyword evidence="4" id="KW-1185">Reference proteome</keyword>
<accession>A3V9T9</accession>
<dbReference type="SUPFAM" id="SSF55961">
    <property type="entry name" value="Bet v1-like"/>
    <property type="match status" value="1"/>
</dbReference>
<name>A3V9T9_9RHOB</name>
<dbReference type="HOGENOM" id="CLU_1711045_0_0_5"/>
<evidence type="ECO:0000313" key="3">
    <source>
        <dbReference type="EMBL" id="EAQ14680.1"/>
    </source>
</evidence>
<evidence type="ECO:0000313" key="4">
    <source>
        <dbReference type="Proteomes" id="UP000002931"/>
    </source>
</evidence>
<dbReference type="OrthoDB" id="9786557at2"/>
<gene>
    <name evidence="3" type="ORF">RB2654_18893</name>
</gene>
<dbReference type="STRING" id="314271.RB2654_18893"/>
<comment type="similarity">
    <text evidence="1">Belongs to the AHA1 family.</text>
</comment>
<feature type="domain" description="Activator of Hsp90 ATPase homologue 1/2-like C-terminal" evidence="2">
    <location>
        <begin position="19"/>
        <end position="121"/>
    </location>
</feature>
<dbReference type="Proteomes" id="UP000002931">
    <property type="component" value="Unassembled WGS sequence"/>
</dbReference>
<dbReference type="AlphaFoldDB" id="A3V9T9"/>
<comment type="caution">
    <text evidence="3">The sequence shown here is derived from an EMBL/GenBank/DDBJ whole genome shotgun (WGS) entry which is preliminary data.</text>
</comment>
<reference evidence="3 4" key="1">
    <citation type="journal article" date="2010" name="J. Bacteriol.">
        <title>Genome sequences of Pelagibaca bermudensis HTCC2601T and Maritimibacter alkaliphilus HTCC2654T, the type strains of two marine Roseobacter genera.</title>
        <authorList>
            <person name="Thrash J.C."/>
            <person name="Cho J.C."/>
            <person name="Ferriera S."/>
            <person name="Johnson J."/>
            <person name="Vergin K.L."/>
            <person name="Giovannoni S.J."/>
        </authorList>
    </citation>
    <scope>NUCLEOTIDE SEQUENCE [LARGE SCALE GENOMIC DNA]</scope>
    <source>
        <strain evidence="3 4">HTCC2654</strain>
    </source>
</reference>
<protein>
    <submittedName>
        <fullName evidence="3">DNA polymerase III subunit alpha</fullName>
    </submittedName>
</protein>
<dbReference type="Pfam" id="PF08327">
    <property type="entry name" value="AHSA1"/>
    <property type="match status" value="1"/>
</dbReference>
<dbReference type="InterPro" id="IPR013538">
    <property type="entry name" value="ASHA1/2-like_C"/>
</dbReference>
<organism evidence="3 4">
    <name type="scientific">Maritimibacter alkaliphilus HTCC2654</name>
    <dbReference type="NCBI Taxonomy" id="314271"/>
    <lineage>
        <taxon>Bacteria</taxon>
        <taxon>Pseudomonadati</taxon>
        <taxon>Pseudomonadota</taxon>
        <taxon>Alphaproteobacteria</taxon>
        <taxon>Rhodobacterales</taxon>
        <taxon>Roseobacteraceae</taxon>
        <taxon>Maritimibacter</taxon>
    </lineage>
</organism>
<dbReference type="InterPro" id="IPR023393">
    <property type="entry name" value="START-like_dom_sf"/>
</dbReference>